<dbReference type="GO" id="GO:0005737">
    <property type="term" value="C:cytoplasm"/>
    <property type="evidence" value="ECO:0007669"/>
    <property type="project" value="UniProtKB-SubCell"/>
</dbReference>
<feature type="modified residue" description="2-(S-cysteinyl)pyruvic acid O-phosphothioketal" evidence="12">
    <location>
        <position position="118"/>
    </location>
</feature>
<evidence type="ECO:0000256" key="10">
    <source>
        <dbReference type="ARBA" id="ARBA00038367"/>
    </source>
</evidence>
<dbReference type="InterPro" id="IPR013792">
    <property type="entry name" value="RNA3'P_cycl/enolpyr_Trfase_a/b"/>
</dbReference>
<dbReference type="EC" id="2.5.1.7" evidence="12"/>
<dbReference type="SUPFAM" id="SSF55205">
    <property type="entry name" value="EPT/RTPC-like"/>
    <property type="match status" value="1"/>
</dbReference>
<evidence type="ECO:0000313" key="14">
    <source>
        <dbReference type="EMBL" id="HIS94050.1"/>
    </source>
</evidence>
<accession>A0A9D1G3Y7</accession>
<dbReference type="InterPro" id="IPR005750">
    <property type="entry name" value="UDP_GlcNAc_COvinyl_MurA"/>
</dbReference>
<keyword evidence="4 12" id="KW-0132">Cell division</keyword>
<dbReference type="AlphaFoldDB" id="A0A9D1G3Y7"/>
<keyword evidence="8 12" id="KW-0131">Cell cycle</keyword>
<evidence type="ECO:0000256" key="11">
    <source>
        <dbReference type="ARBA" id="ARBA00047527"/>
    </source>
</evidence>
<dbReference type="InterPro" id="IPR050068">
    <property type="entry name" value="MurA_subfamily"/>
</dbReference>
<keyword evidence="3 12" id="KW-0963">Cytoplasm</keyword>
<feature type="domain" description="Enolpyruvate transferase" evidence="13">
    <location>
        <begin position="9"/>
        <end position="407"/>
    </location>
</feature>
<dbReference type="NCBIfam" id="NF009470">
    <property type="entry name" value="PRK12830.1"/>
    <property type="match status" value="1"/>
</dbReference>
<feature type="binding site" evidence="12">
    <location>
        <position position="306"/>
    </location>
    <ligand>
        <name>UDP-N-acetyl-alpha-D-glucosamine</name>
        <dbReference type="ChEBI" id="CHEBI:57705"/>
    </ligand>
</feature>
<evidence type="ECO:0000256" key="7">
    <source>
        <dbReference type="ARBA" id="ARBA00022984"/>
    </source>
</evidence>
<keyword evidence="6 12" id="KW-0133">Cell shape</keyword>
<comment type="pathway">
    <text evidence="2 12">Cell wall biogenesis; peptidoglycan biosynthesis.</text>
</comment>
<dbReference type="GO" id="GO:0019277">
    <property type="term" value="P:UDP-N-acetylgalactosamine biosynthetic process"/>
    <property type="evidence" value="ECO:0007669"/>
    <property type="project" value="InterPro"/>
</dbReference>
<evidence type="ECO:0000256" key="5">
    <source>
        <dbReference type="ARBA" id="ARBA00022679"/>
    </source>
</evidence>
<dbReference type="InterPro" id="IPR036968">
    <property type="entry name" value="Enolpyruvate_Tfrase_sf"/>
</dbReference>
<gene>
    <name evidence="12" type="primary">murA</name>
    <name evidence="14" type="ORF">IAA84_13645</name>
</gene>
<evidence type="ECO:0000259" key="13">
    <source>
        <dbReference type="Pfam" id="PF00275"/>
    </source>
</evidence>
<dbReference type="InterPro" id="IPR001986">
    <property type="entry name" value="Enolpyruvate_Tfrase_dom"/>
</dbReference>
<keyword evidence="7 12" id="KW-0573">Peptidoglycan synthesis</keyword>
<dbReference type="GO" id="GO:0071555">
    <property type="term" value="P:cell wall organization"/>
    <property type="evidence" value="ECO:0007669"/>
    <property type="project" value="UniProtKB-KW"/>
</dbReference>
<dbReference type="GO" id="GO:0051301">
    <property type="term" value="P:cell division"/>
    <property type="evidence" value="ECO:0007669"/>
    <property type="project" value="UniProtKB-KW"/>
</dbReference>
<dbReference type="GO" id="GO:0009252">
    <property type="term" value="P:peptidoglycan biosynthetic process"/>
    <property type="evidence" value="ECO:0007669"/>
    <property type="project" value="UniProtKB-UniRule"/>
</dbReference>
<reference evidence="14" key="1">
    <citation type="submission" date="2020-10" db="EMBL/GenBank/DDBJ databases">
        <authorList>
            <person name="Gilroy R."/>
        </authorList>
    </citation>
    <scope>NUCLEOTIDE SEQUENCE</scope>
    <source>
        <strain evidence="14">13766</strain>
    </source>
</reference>
<feature type="binding site" evidence="12">
    <location>
        <begin position="24"/>
        <end position="25"/>
    </location>
    <ligand>
        <name>phosphoenolpyruvate</name>
        <dbReference type="ChEBI" id="CHEBI:58702"/>
    </ligand>
</feature>
<evidence type="ECO:0000256" key="1">
    <source>
        <dbReference type="ARBA" id="ARBA00004496"/>
    </source>
</evidence>
<keyword evidence="5 12" id="KW-0808">Transferase</keyword>
<evidence type="ECO:0000256" key="8">
    <source>
        <dbReference type="ARBA" id="ARBA00023306"/>
    </source>
</evidence>
<comment type="caution">
    <text evidence="12">Lacks conserved residue(s) required for the propagation of feature annotation.</text>
</comment>
<feature type="binding site" evidence="12">
    <location>
        <position position="94"/>
    </location>
    <ligand>
        <name>UDP-N-acetyl-alpha-D-glucosamine</name>
        <dbReference type="ChEBI" id="CHEBI:57705"/>
    </ligand>
</feature>
<dbReference type="HAMAP" id="MF_00111">
    <property type="entry name" value="MurA"/>
    <property type="match status" value="1"/>
</dbReference>
<keyword evidence="9 12" id="KW-0961">Cell wall biogenesis/degradation</keyword>
<sequence>MAEEKFLIHGGARLEGQIAVSGGKNAAVAIIPAALLGSSPSVIENLPDIEDVHVLIDMLRALGAKVEFSGSVMRVDPTTVDSYAPPARLAQKMRASYYLAPVLLGIFMRAEVPMPGGCNIGTRAIDQTVKGMTLLGAQVDTIGGVINVKSDSLVGAEVYLDCPSVGATVNTMLTAVSASGTTIIYNAAKEPHIVDLANFLNSMGARVMGAGTSIIRIRGGRPLHGSNYTIIPDQIETGTLMIAAAATGGDVIITGAIPTHMEALSAKLLEMGVYIREEDDLIHVRSNGRLRAISVKTQGYPGFPTDLQQPMTALLTVSAGSSVVTENIFDSRFKYVAELERMGARIRVIDNTAIIEGVERLVGTSVHATDLRAGAAMIVAGLLAEGETTISGVAHIDRGYEGLDRKLHSLGALIERVPE</sequence>
<feature type="active site" description="Proton donor" evidence="12">
    <location>
        <position position="118"/>
    </location>
</feature>
<reference evidence="14" key="2">
    <citation type="journal article" date="2021" name="PeerJ">
        <title>Extensive microbial diversity within the chicken gut microbiome revealed by metagenomics and culture.</title>
        <authorList>
            <person name="Gilroy R."/>
            <person name="Ravi A."/>
            <person name="Getino M."/>
            <person name="Pursley I."/>
            <person name="Horton D.L."/>
            <person name="Alikhan N.F."/>
            <person name="Baker D."/>
            <person name="Gharbi K."/>
            <person name="Hall N."/>
            <person name="Watson M."/>
            <person name="Adriaenssens E.M."/>
            <person name="Foster-Nyarko E."/>
            <person name="Jarju S."/>
            <person name="Secka A."/>
            <person name="Antonio M."/>
            <person name="Oren A."/>
            <person name="Chaudhuri R.R."/>
            <person name="La Ragione R."/>
            <person name="Hildebrand F."/>
            <person name="Pallen M.J."/>
        </authorList>
    </citation>
    <scope>NUCLEOTIDE SEQUENCE</scope>
    <source>
        <strain evidence="14">13766</strain>
    </source>
</reference>
<organism evidence="14 15">
    <name type="scientific">Candidatus Alectryocaccomicrobium excrementavium</name>
    <dbReference type="NCBI Taxonomy" id="2840668"/>
    <lineage>
        <taxon>Bacteria</taxon>
        <taxon>Bacillati</taxon>
        <taxon>Bacillota</taxon>
        <taxon>Clostridia</taxon>
        <taxon>Candidatus Alectryocaccomicrobium</taxon>
    </lineage>
</organism>
<dbReference type="NCBIfam" id="TIGR01072">
    <property type="entry name" value="murA"/>
    <property type="match status" value="1"/>
</dbReference>
<protein>
    <recommendedName>
        <fullName evidence="12">UDP-N-acetylglucosamine 1-carboxyvinyltransferase</fullName>
        <ecNumber evidence="12">2.5.1.7</ecNumber>
    </recommendedName>
    <alternativeName>
        <fullName evidence="12">Enoylpyruvate transferase</fullName>
    </alternativeName>
    <alternativeName>
        <fullName evidence="12">UDP-N-acetylglucosamine enolpyruvyl transferase</fullName>
        <shortName evidence="12">EPT</shortName>
    </alternativeName>
</protein>
<name>A0A9D1G3Y7_9FIRM</name>
<dbReference type="Gene3D" id="3.65.10.10">
    <property type="entry name" value="Enolpyruvate transferase domain"/>
    <property type="match status" value="2"/>
</dbReference>
<comment type="catalytic activity">
    <reaction evidence="11 12">
        <text>phosphoenolpyruvate + UDP-N-acetyl-alpha-D-glucosamine = UDP-N-acetyl-3-O-(1-carboxyvinyl)-alpha-D-glucosamine + phosphate</text>
        <dbReference type="Rhea" id="RHEA:18681"/>
        <dbReference type="ChEBI" id="CHEBI:43474"/>
        <dbReference type="ChEBI" id="CHEBI:57705"/>
        <dbReference type="ChEBI" id="CHEBI:58702"/>
        <dbReference type="ChEBI" id="CHEBI:68483"/>
        <dbReference type="EC" id="2.5.1.7"/>
    </reaction>
</comment>
<dbReference type="GO" id="GO:0008360">
    <property type="term" value="P:regulation of cell shape"/>
    <property type="evidence" value="ECO:0007669"/>
    <property type="project" value="UniProtKB-KW"/>
</dbReference>
<dbReference type="GO" id="GO:0008760">
    <property type="term" value="F:UDP-N-acetylglucosamine 1-carboxyvinyltransferase activity"/>
    <property type="evidence" value="ECO:0007669"/>
    <property type="project" value="UniProtKB-UniRule"/>
</dbReference>
<evidence type="ECO:0000256" key="9">
    <source>
        <dbReference type="ARBA" id="ARBA00023316"/>
    </source>
</evidence>
<evidence type="ECO:0000256" key="6">
    <source>
        <dbReference type="ARBA" id="ARBA00022960"/>
    </source>
</evidence>
<dbReference type="PANTHER" id="PTHR43783">
    <property type="entry name" value="UDP-N-ACETYLGLUCOSAMINE 1-CARBOXYVINYLTRANSFERASE"/>
    <property type="match status" value="1"/>
</dbReference>
<evidence type="ECO:0000256" key="12">
    <source>
        <dbReference type="HAMAP-Rule" id="MF_00111"/>
    </source>
</evidence>
<comment type="subcellular location">
    <subcellularLocation>
        <location evidence="1 12">Cytoplasm</location>
    </subcellularLocation>
</comment>
<dbReference type="Proteomes" id="UP000824140">
    <property type="component" value="Unassembled WGS sequence"/>
</dbReference>
<comment type="function">
    <text evidence="12">Cell wall formation. Adds enolpyruvyl to UDP-N-acetylglucosamine.</text>
</comment>
<dbReference type="PANTHER" id="PTHR43783:SF2">
    <property type="entry name" value="UDP-N-ACETYLGLUCOSAMINE 1-CARBOXYVINYLTRANSFERASE 2"/>
    <property type="match status" value="1"/>
</dbReference>
<evidence type="ECO:0000256" key="3">
    <source>
        <dbReference type="ARBA" id="ARBA00022490"/>
    </source>
</evidence>
<dbReference type="Pfam" id="PF00275">
    <property type="entry name" value="EPSP_synthase"/>
    <property type="match status" value="1"/>
</dbReference>
<evidence type="ECO:0000313" key="15">
    <source>
        <dbReference type="Proteomes" id="UP000824140"/>
    </source>
</evidence>
<proteinExistence type="inferred from homology"/>
<feature type="binding site" evidence="12">
    <location>
        <position position="328"/>
    </location>
    <ligand>
        <name>UDP-N-acetyl-alpha-D-glucosamine</name>
        <dbReference type="ChEBI" id="CHEBI:57705"/>
    </ligand>
</feature>
<evidence type="ECO:0000256" key="4">
    <source>
        <dbReference type="ARBA" id="ARBA00022618"/>
    </source>
</evidence>
<comment type="similarity">
    <text evidence="10 12">Belongs to the EPSP synthase family. MurA subfamily.</text>
</comment>
<dbReference type="CDD" id="cd01555">
    <property type="entry name" value="UdpNAET"/>
    <property type="match status" value="1"/>
</dbReference>
<keyword evidence="12" id="KW-0670">Pyruvate</keyword>
<dbReference type="EMBL" id="DVJN01000265">
    <property type="protein sequence ID" value="HIS94050.1"/>
    <property type="molecule type" value="Genomic_DNA"/>
</dbReference>
<comment type="caution">
    <text evidence="14">The sequence shown here is derived from an EMBL/GenBank/DDBJ whole genome shotgun (WGS) entry which is preliminary data.</text>
</comment>
<evidence type="ECO:0000256" key="2">
    <source>
        <dbReference type="ARBA" id="ARBA00004752"/>
    </source>
</evidence>
<dbReference type="NCBIfam" id="NF006873">
    <property type="entry name" value="PRK09369.1"/>
    <property type="match status" value="1"/>
</dbReference>